<accession>A0A9P5XY21</accession>
<evidence type="ECO:0000313" key="2">
    <source>
        <dbReference type="EMBL" id="KAF9457775.1"/>
    </source>
</evidence>
<name>A0A9P5XY21_9AGAR</name>
<gene>
    <name evidence="2" type="ORF">BDZ94DRAFT_1313892</name>
</gene>
<evidence type="ECO:0000256" key="1">
    <source>
        <dbReference type="SAM" id="MobiDB-lite"/>
    </source>
</evidence>
<evidence type="ECO:0000313" key="3">
    <source>
        <dbReference type="Proteomes" id="UP000807353"/>
    </source>
</evidence>
<organism evidence="2 3">
    <name type="scientific">Collybia nuda</name>
    <dbReference type="NCBI Taxonomy" id="64659"/>
    <lineage>
        <taxon>Eukaryota</taxon>
        <taxon>Fungi</taxon>
        <taxon>Dikarya</taxon>
        <taxon>Basidiomycota</taxon>
        <taxon>Agaricomycotina</taxon>
        <taxon>Agaricomycetes</taxon>
        <taxon>Agaricomycetidae</taxon>
        <taxon>Agaricales</taxon>
        <taxon>Tricholomatineae</taxon>
        <taxon>Clitocybaceae</taxon>
        <taxon>Collybia</taxon>
    </lineage>
</organism>
<dbReference type="AlphaFoldDB" id="A0A9P5XY21"/>
<keyword evidence="3" id="KW-1185">Reference proteome</keyword>
<dbReference type="Proteomes" id="UP000807353">
    <property type="component" value="Unassembled WGS sequence"/>
</dbReference>
<feature type="region of interest" description="Disordered" evidence="1">
    <location>
        <begin position="10"/>
        <end position="55"/>
    </location>
</feature>
<feature type="compositionally biased region" description="Low complexity" evidence="1">
    <location>
        <begin position="29"/>
        <end position="38"/>
    </location>
</feature>
<comment type="caution">
    <text evidence="2">The sequence shown here is derived from an EMBL/GenBank/DDBJ whole genome shotgun (WGS) entry which is preliminary data.</text>
</comment>
<protein>
    <submittedName>
        <fullName evidence="2">Uncharacterized protein</fullName>
    </submittedName>
</protein>
<sequence length="167" mass="18872">MELHYELVARPISPQPNPGQPRVLPTTPPATRNATPSRPQAPTRSAAARSKALPKSGPFMETAKIRLIDTRYRYFISTGPHPGPLPINCDAELFEKGDLYIHRYTTDDMQVWLMEDGGAWRSVKSGHRHPILHKYFLNVLPDSGKPNWVLHETWKGVVKRNVVSTKT</sequence>
<proteinExistence type="predicted"/>
<reference evidence="2" key="1">
    <citation type="submission" date="2020-11" db="EMBL/GenBank/DDBJ databases">
        <authorList>
            <consortium name="DOE Joint Genome Institute"/>
            <person name="Ahrendt S."/>
            <person name="Riley R."/>
            <person name="Andreopoulos W."/>
            <person name="Labutti K."/>
            <person name="Pangilinan J."/>
            <person name="Ruiz-Duenas F.J."/>
            <person name="Barrasa J.M."/>
            <person name="Sanchez-Garcia M."/>
            <person name="Camarero S."/>
            <person name="Miyauchi S."/>
            <person name="Serrano A."/>
            <person name="Linde D."/>
            <person name="Babiker R."/>
            <person name="Drula E."/>
            <person name="Ayuso-Fernandez I."/>
            <person name="Pacheco R."/>
            <person name="Padilla G."/>
            <person name="Ferreira P."/>
            <person name="Barriuso J."/>
            <person name="Kellner H."/>
            <person name="Castanera R."/>
            <person name="Alfaro M."/>
            <person name="Ramirez L."/>
            <person name="Pisabarro A.G."/>
            <person name="Kuo A."/>
            <person name="Tritt A."/>
            <person name="Lipzen A."/>
            <person name="He G."/>
            <person name="Yan M."/>
            <person name="Ng V."/>
            <person name="Cullen D."/>
            <person name="Martin F."/>
            <person name="Rosso M.-N."/>
            <person name="Henrissat B."/>
            <person name="Hibbett D."/>
            <person name="Martinez A.T."/>
            <person name="Grigoriev I.V."/>
        </authorList>
    </citation>
    <scope>NUCLEOTIDE SEQUENCE</scope>
    <source>
        <strain evidence="2">CBS 247.69</strain>
    </source>
</reference>
<dbReference type="EMBL" id="MU150359">
    <property type="protein sequence ID" value="KAF9457775.1"/>
    <property type="molecule type" value="Genomic_DNA"/>
</dbReference>